<accession>A0A5S9PKI6</accession>
<reference evidence="1 2" key="1">
    <citation type="submission" date="2019-11" db="EMBL/GenBank/DDBJ databases">
        <authorList>
            <person name="Holert J."/>
        </authorList>
    </citation>
    <scope>NUCLEOTIDE SEQUENCE [LARGE SCALE GENOMIC DNA]</scope>
    <source>
        <strain evidence="1">SB11_3</strain>
    </source>
</reference>
<evidence type="ECO:0000313" key="1">
    <source>
        <dbReference type="EMBL" id="CAA0104639.1"/>
    </source>
</evidence>
<gene>
    <name evidence="1" type="ORF">OPDIPICF_00875</name>
</gene>
<protein>
    <submittedName>
        <fullName evidence="1">Uncharacterized protein</fullName>
    </submittedName>
</protein>
<sequence>MKFNEDIAGVLSPTLKEMVLARGGLKSYVMKAESLGVTHCDFSATRKADYIEVRFAACGIAAPGHYCLVLGPQGRVVSKETVFPGL</sequence>
<dbReference type="Proteomes" id="UP000441399">
    <property type="component" value="Unassembled WGS sequence"/>
</dbReference>
<organism evidence="1 2">
    <name type="scientific">BD1-7 clade bacterium</name>
    <dbReference type="NCBI Taxonomy" id="2029982"/>
    <lineage>
        <taxon>Bacteria</taxon>
        <taxon>Pseudomonadati</taxon>
        <taxon>Pseudomonadota</taxon>
        <taxon>Gammaproteobacteria</taxon>
        <taxon>Cellvibrionales</taxon>
        <taxon>Spongiibacteraceae</taxon>
        <taxon>BD1-7 clade</taxon>
    </lineage>
</organism>
<dbReference type="OrthoDB" id="9870465at2"/>
<dbReference type="EMBL" id="CACSIO010000012">
    <property type="protein sequence ID" value="CAA0104639.1"/>
    <property type="molecule type" value="Genomic_DNA"/>
</dbReference>
<name>A0A5S9PKI6_9GAMM</name>
<dbReference type="AlphaFoldDB" id="A0A5S9PKI6"/>
<keyword evidence="2" id="KW-1185">Reference proteome</keyword>
<evidence type="ECO:0000313" key="2">
    <source>
        <dbReference type="Proteomes" id="UP000441399"/>
    </source>
</evidence>
<proteinExistence type="predicted"/>